<dbReference type="AlphaFoldDB" id="A0A1Y3PTS9"/>
<evidence type="ECO:0000313" key="8">
    <source>
        <dbReference type="Proteomes" id="UP000196475"/>
    </source>
</evidence>
<dbReference type="GO" id="GO:0016020">
    <property type="term" value="C:membrane"/>
    <property type="evidence" value="ECO:0007669"/>
    <property type="project" value="UniProtKB-SubCell"/>
</dbReference>
<evidence type="ECO:0000256" key="2">
    <source>
        <dbReference type="ARBA" id="ARBA00009773"/>
    </source>
</evidence>
<keyword evidence="3 6" id="KW-0812">Transmembrane</keyword>
<dbReference type="NCBIfam" id="TIGR02872">
    <property type="entry name" value="spore_ytvI"/>
    <property type="match status" value="1"/>
</dbReference>
<comment type="subcellular location">
    <subcellularLocation>
        <location evidence="1">Membrane</location>
        <topology evidence="1">Multi-pass membrane protein</topology>
    </subcellularLocation>
</comment>
<keyword evidence="4 6" id="KW-1133">Transmembrane helix</keyword>
<evidence type="ECO:0000256" key="1">
    <source>
        <dbReference type="ARBA" id="ARBA00004141"/>
    </source>
</evidence>
<evidence type="ECO:0000256" key="3">
    <source>
        <dbReference type="ARBA" id="ARBA00022692"/>
    </source>
</evidence>
<dbReference type="PANTHER" id="PTHR21716:SF68">
    <property type="entry name" value="TRANSPORT PROTEIN YTVI-RELATED"/>
    <property type="match status" value="1"/>
</dbReference>
<dbReference type="InterPro" id="IPR002549">
    <property type="entry name" value="AI-2E-like"/>
</dbReference>
<dbReference type="Proteomes" id="UP000196475">
    <property type="component" value="Unassembled WGS sequence"/>
</dbReference>
<evidence type="ECO:0000313" key="7">
    <source>
        <dbReference type="EMBL" id="OUM87729.1"/>
    </source>
</evidence>
<feature type="transmembrane region" description="Helical" evidence="6">
    <location>
        <begin position="194"/>
        <end position="211"/>
    </location>
</feature>
<comment type="caution">
    <text evidence="7">The sequence shown here is derived from an EMBL/GenBank/DDBJ whole genome shotgun (WGS) entry which is preliminary data.</text>
</comment>
<name>A0A1Y3PTS9_9BACI</name>
<feature type="transmembrane region" description="Helical" evidence="6">
    <location>
        <begin position="217"/>
        <end position="239"/>
    </location>
</feature>
<keyword evidence="5 6" id="KW-0472">Membrane</keyword>
<feature type="transmembrane region" description="Helical" evidence="6">
    <location>
        <begin position="283"/>
        <end position="313"/>
    </location>
</feature>
<feature type="transmembrane region" description="Helical" evidence="6">
    <location>
        <begin position="6"/>
        <end position="28"/>
    </location>
</feature>
<sequence>MIGGYFLFPYFLPFLIALLLAVLIEPLIQAIQKMGVKSRVVAAWIAIGGLALLLGAVTYFVVARIFVELVEIYQKAPQYISDLETWISGWIQAIPPETLNAVQENFTRSLSGWLTNSNGLVGRSASAFVNFASAVPGMIILSLLTILAFVLISLHLPQLKAQFYRWFAPESHEKLDIIISELNKGLIGYIRGQVLISFIIFVLTLIGLLLLRVPYALALAAVIAVLDFLPFLGSGLILIPWAIWVLVKEQIFFGIGLIVLYVAITLLRRIIEPKVLGDSLGMSTLTILISMVLGFSFMGVLGLLVGPALVVVYKAFRKAGFFQFQIRL</sequence>
<comment type="similarity">
    <text evidence="2">Belongs to the autoinducer-2 exporter (AI-2E) (TC 2.A.86) family.</text>
</comment>
<feature type="transmembrane region" description="Helical" evidence="6">
    <location>
        <begin position="251"/>
        <end position="271"/>
    </location>
</feature>
<accession>A0A1Y3PTS9</accession>
<protein>
    <submittedName>
        <fullName evidence="7">Sporulation integral membrane protein YtvI</fullName>
    </submittedName>
</protein>
<feature type="transmembrane region" description="Helical" evidence="6">
    <location>
        <begin position="134"/>
        <end position="156"/>
    </location>
</feature>
<reference evidence="8" key="1">
    <citation type="submission" date="2016-06" db="EMBL/GenBank/DDBJ databases">
        <authorList>
            <person name="Nascimento L."/>
            <person name="Pereira R.V."/>
            <person name="Martins L.F."/>
            <person name="Quaggio R.B."/>
            <person name="Silva A.M."/>
            <person name="Setubal J.C."/>
        </authorList>
    </citation>
    <scope>NUCLEOTIDE SEQUENCE [LARGE SCALE GENOMIC DNA]</scope>
</reference>
<proteinExistence type="inferred from homology"/>
<evidence type="ECO:0000256" key="6">
    <source>
        <dbReference type="SAM" id="Phobius"/>
    </source>
</evidence>
<dbReference type="GO" id="GO:0055085">
    <property type="term" value="P:transmembrane transport"/>
    <property type="evidence" value="ECO:0007669"/>
    <property type="project" value="TreeGrafter"/>
</dbReference>
<gene>
    <name evidence="7" type="ORF">BAA01_13035</name>
</gene>
<evidence type="ECO:0000256" key="4">
    <source>
        <dbReference type="ARBA" id="ARBA00022989"/>
    </source>
</evidence>
<organism evidence="7 8">
    <name type="scientific">Bacillus thermozeamaize</name>
    <dbReference type="NCBI Taxonomy" id="230954"/>
    <lineage>
        <taxon>Bacteria</taxon>
        <taxon>Bacillati</taxon>
        <taxon>Bacillota</taxon>
        <taxon>Bacilli</taxon>
        <taxon>Bacillales</taxon>
        <taxon>Bacillaceae</taxon>
        <taxon>Bacillus</taxon>
    </lineage>
</organism>
<evidence type="ECO:0000256" key="5">
    <source>
        <dbReference type="ARBA" id="ARBA00023136"/>
    </source>
</evidence>
<feature type="transmembrane region" description="Helical" evidence="6">
    <location>
        <begin position="40"/>
        <end position="62"/>
    </location>
</feature>
<dbReference type="EMBL" id="LZRT01000070">
    <property type="protein sequence ID" value="OUM87729.1"/>
    <property type="molecule type" value="Genomic_DNA"/>
</dbReference>
<dbReference type="InterPro" id="IPR014227">
    <property type="entry name" value="YtvI-like"/>
</dbReference>
<dbReference type="Pfam" id="PF01594">
    <property type="entry name" value="AI-2E_transport"/>
    <property type="match status" value="1"/>
</dbReference>
<dbReference type="PANTHER" id="PTHR21716">
    <property type="entry name" value="TRANSMEMBRANE PROTEIN"/>
    <property type="match status" value="1"/>
</dbReference>